<feature type="region of interest" description="Disordered" evidence="1">
    <location>
        <begin position="16"/>
        <end position="35"/>
    </location>
</feature>
<sequence length="174" mass="18120">MVIVGFITYAVLGPSDGSSQADKSTPLDSMSAPQSTSAECTSLVAALPKKLDGYRERTEHDGLITWKSADDDSGAVRLRCGVDRPTSLVSTSVLTGVDSVQWFTPDSDDTGSPASSQSPTTTTSDAADGALWYAVDRRPYVAIWLPSDAGNGPISQISDAVNTTMPATTVDVGS</sequence>
<accession>A0A916WR88</accession>
<dbReference type="Pfam" id="PF12028">
    <property type="entry name" value="DUF3515"/>
    <property type="match status" value="1"/>
</dbReference>
<gene>
    <name evidence="2" type="ORF">GCM10011489_07930</name>
</gene>
<reference evidence="2" key="1">
    <citation type="journal article" date="2014" name="Int. J. Syst. Evol. Microbiol.">
        <title>Complete genome sequence of Corynebacterium casei LMG S-19264T (=DSM 44701T), isolated from a smear-ripened cheese.</title>
        <authorList>
            <consortium name="US DOE Joint Genome Institute (JGI-PGF)"/>
            <person name="Walter F."/>
            <person name="Albersmeier A."/>
            <person name="Kalinowski J."/>
            <person name="Ruckert C."/>
        </authorList>
    </citation>
    <scope>NUCLEOTIDE SEQUENCE</scope>
    <source>
        <strain evidence="2">CGMCC 1.12827</strain>
    </source>
</reference>
<dbReference type="AlphaFoldDB" id="A0A916WR88"/>
<evidence type="ECO:0000313" key="2">
    <source>
        <dbReference type="EMBL" id="GGB22174.1"/>
    </source>
</evidence>
<dbReference type="Proteomes" id="UP000621454">
    <property type="component" value="Unassembled WGS sequence"/>
</dbReference>
<proteinExistence type="predicted"/>
<evidence type="ECO:0000256" key="1">
    <source>
        <dbReference type="SAM" id="MobiDB-lite"/>
    </source>
</evidence>
<dbReference type="EMBL" id="BMGC01000004">
    <property type="protein sequence ID" value="GGB22174.1"/>
    <property type="molecule type" value="Genomic_DNA"/>
</dbReference>
<reference evidence="2" key="2">
    <citation type="submission" date="2020-09" db="EMBL/GenBank/DDBJ databases">
        <authorList>
            <person name="Sun Q."/>
            <person name="Zhou Y."/>
        </authorList>
    </citation>
    <scope>NUCLEOTIDE SEQUENCE</scope>
    <source>
        <strain evidence="2">CGMCC 1.12827</strain>
    </source>
</reference>
<comment type="caution">
    <text evidence="2">The sequence shown here is derived from an EMBL/GenBank/DDBJ whole genome shotgun (WGS) entry which is preliminary data.</text>
</comment>
<organism evidence="2 3">
    <name type="scientific">Gordonia jinhuaensis</name>
    <dbReference type="NCBI Taxonomy" id="1517702"/>
    <lineage>
        <taxon>Bacteria</taxon>
        <taxon>Bacillati</taxon>
        <taxon>Actinomycetota</taxon>
        <taxon>Actinomycetes</taxon>
        <taxon>Mycobacteriales</taxon>
        <taxon>Gordoniaceae</taxon>
        <taxon>Gordonia</taxon>
    </lineage>
</organism>
<evidence type="ECO:0000313" key="3">
    <source>
        <dbReference type="Proteomes" id="UP000621454"/>
    </source>
</evidence>
<protein>
    <submittedName>
        <fullName evidence="2">Membrane protein</fullName>
    </submittedName>
</protein>
<feature type="compositionally biased region" description="Low complexity" evidence="1">
    <location>
        <begin position="110"/>
        <end position="125"/>
    </location>
</feature>
<name>A0A916WR88_9ACTN</name>
<feature type="region of interest" description="Disordered" evidence="1">
    <location>
        <begin position="103"/>
        <end position="125"/>
    </location>
</feature>
<dbReference type="InterPro" id="IPR021903">
    <property type="entry name" value="DUF3515"/>
</dbReference>
<keyword evidence="3" id="KW-1185">Reference proteome</keyword>